<gene>
    <name evidence="4" type="ORF">G7Y29_05165</name>
</gene>
<keyword evidence="2" id="KW-0472">Membrane</keyword>
<evidence type="ECO:0000256" key="2">
    <source>
        <dbReference type="SAM" id="Phobius"/>
    </source>
</evidence>
<sequence length="328" mass="33577">MDFTRASRFSTALATAATVASATAAALFVPVAHAQLPPGLDPALLQQSIPSQIEVPAGETTTVDVGVPVQANYNSEGWAVSSNGTTVTVSAPNTPGATVSVPASAAGYTATVTLVAVGGVQPQEDNQSVEAPTGPEPATPAPEVRRDRTPAAGVDTAPAKIIHFNGQIDGNVITVKVSFGQAADLMKYAGADREGAKLRYLDVNGRIIEGVKRDIDPATRTLTLTYPPEETPDNPFIMEVVRDGTTSEFIAVITSSNSPSEAAEEDNPYAKFGADRVDGTGGNTQSADSAAAGAEEGEPATTLVVTVGALALAAIVGLLVLLSRRRGK</sequence>
<feature type="region of interest" description="Disordered" evidence="1">
    <location>
        <begin position="124"/>
        <end position="151"/>
    </location>
</feature>
<keyword evidence="5" id="KW-1185">Reference proteome</keyword>
<keyword evidence="2" id="KW-0812">Transmembrane</keyword>
<keyword evidence="3" id="KW-0732">Signal</keyword>
<proteinExistence type="predicted"/>
<evidence type="ECO:0000313" key="4">
    <source>
        <dbReference type="EMBL" id="QPK84152.1"/>
    </source>
</evidence>
<accession>A0A7T0PGR5</accession>
<dbReference type="AlphaFoldDB" id="A0A7T0PGR5"/>
<protein>
    <submittedName>
        <fullName evidence="4">Uncharacterized protein</fullName>
    </submittedName>
</protein>
<organism evidence="4 5">
    <name type="scientific">Corynebacterium qintianiae</name>
    <dbReference type="NCBI Taxonomy" id="2709392"/>
    <lineage>
        <taxon>Bacteria</taxon>
        <taxon>Bacillati</taxon>
        <taxon>Actinomycetota</taxon>
        <taxon>Actinomycetes</taxon>
        <taxon>Mycobacteriales</taxon>
        <taxon>Corynebacteriaceae</taxon>
        <taxon>Corynebacterium</taxon>
    </lineage>
</organism>
<feature type="chain" id="PRO_5032705380" evidence="3">
    <location>
        <begin position="35"/>
        <end position="328"/>
    </location>
</feature>
<dbReference type="Proteomes" id="UP000594586">
    <property type="component" value="Chromosome"/>
</dbReference>
<evidence type="ECO:0000313" key="5">
    <source>
        <dbReference type="Proteomes" id="UP000594586"/>
    </source>
</evidence>
<evidence type="ECO:0000256" key="1">
    <source>
        <dbReference type="SAM" id="MobiDB-lite"/>
    </source>
</evidence>
<reference evidence="4 5" key="1">
    <citation type="submission" date="2020-11" db="EMBL/GenBank/DDBJ databases">
        <title>Corynebacterium sp. MC1420.</title>
        <authorList>
            <person name="Zhou J."/>
        </authorList>
    </citation>
    <scope>NUCLEOTIDE SEQUENCE [LARGE SCALE GENOMIC DNA]</scope>
    <source>
        <strain evidence="4 5">MC1420</strain>
    </source>
</reference>
<feature type="region of interest" description="Disordered" evidence="1">
    <location>
        <begin position="271"/>
        <end position="297"/>
    </location>
</feature>
<feature type="signal peptide" evidence="3">
    <location>
        <begin position="1"/>
        <end position="34"/>
    </location>
</feature>
<name>A0A7T0PGR5_9CORY</name>
<keyword evidence="2" id="KW-1133">Transmembrane helix</keyword>
<evidence type="ECO:0000256" key="3">
    <source>
        <dbReference type="SAM" id="SignalP"/>
    </source>
</evidence>
<feature type="transmembrane region" description="Helical" evidence="2">
    <location>
        <begin position="303"/>
        <end position="322"/>
    </location>
</feature>
<dbReference type="KEGG" id="cqn:G7Y29_05165"/>
<dbReference type="EMBL" id="CP064955">
    <property type="protein sequence ID" value="QPK84152.1"/>
    <property type="molecule type" value="Genomic_DNA"/>
</dbReference>
<dbReference type="RefSeq" id="WP_165005060.1">
    <property type="nucleotide sequence ID" value="NZ_CP064955.1"/>
</dbReference>